<evidence type="ECO:0000313" key="2">
    <source>
        <dbReference type="Proteomes" id="UP000010523"/>
    </source>
</evidence>
<reference evidence="1 2" key="1">
    <citation type="journal article" date="2012" name="Appl. Environ. Microbiol.">
        <title>Genome Sequence of Thermotolerant Bacillus methanolicus: Features and Regulation Related to Methylotrophy and Production of L-Lysine and L-Glutamate from Methanol.</title>
        <authorList>
            <person name="Heggeset T.M."/>
            <person name="Krog A."/>
            <person name="Balzer S."/>
            <person name="Wentzel A."/>
            <person name="Ellingsen T.E."/>
            <person name="Brautaset T."/>
        </authorList>
    </citation>
    <scope>NUCLEOTIDE SEQUENCE [LARGE SCALE GENOMIC DNA]</scope>
    <source>
        <strain evidence="1 2">PB1</strain>
    </source>
</reference>
<evidence type="ECO:0000313" key="1">
    <source>
        <dbReference type="EMBL" id="EIJ78356.1"/>
    </source>
</evidence>
<dbReference type="AlphaFoldDB" id="I3DVT5"/>
<protein>
    <submittedName>
        <fullName evidence="1">Uncharacterized protein</fullName>
    </submittedName>
</protein>
<dbReference type="EMBL" id="AFEU01000003">
    <property type="protein sequence ID" value="EIJ78356.1"/>
    <property type="molecule type" value="Genomic_DNA"/>
</dbReference>
<keyword evidence="2" id="KW-1185">Reference proteome</keyword>
<name>I3DVT5_BACMT</name>
<organism evidence="1 2">
    <name type="scientific">Bacillus methanolicus PB1</name>
    <dbReference type="NCBI Taxonomy" id="997296"/>
    <lineage>
        <taxon>Bacteria</taxon>
        <taxon>Bacillati</taxon>
        <taxon>Bacillota</taxon>
        <taxon>Bacilli</taxon>
        <taxon>Bacillales</taxon>
        <taxon>Bacillaceae</taxon>
        <taxon>Bacillus</taxon>
    </lineage>
</organism>
<gene>
    <name evidence="1" type="ORF">PB1_12379</name>
</gene>
<dbReference type="STRING" id="997296.PB1_12379"/>
<sequence>MTLNQIKATKPVLIVKNLILSTNKILRLIGGACQQGIAMSIVDRLLLYFLVLEIKKGGF</sequence>
<dbReference type="PATRIC" id="fig|997296.3.peg.2609"/>
<comment type="caution">
    <text evidence="1">The sequence shown here is derived from an EMBL/GenBank/DDBJ whole genome shotgun (WGS) entry which is preliminary data.</text>
</comment>
<proteinExistence type="predicted"/>
<accession>I3DVT5</accession>
<dbReference type="Proteomes" id="UP000010523">
    <property type="component" value="Unassembled WGS sequence"/>
</dbReference>